<sequence>MAASETTGVVRVFQLHRDRDVTGYSGTGVVADGVIRPDGAVSMRWRGPVRTTVEAACLADIQTIHGHDGATRVVLGAVITGGAAWTAA</sequence>
<organism evidence="1 2">
    <name type="scientific">Nocardia farcinica</name>
    <dbReference type="NCBI Taxonomy" id="37329"/>
    <lineage>
        <taxon>Bacteria</taxon>
        <taxon>Bacillati</taxon>
        <taxon>Actinomycetota</taxon>
        <taxon>Actinomycetes</taxon>
        <taxon>Mycobacteriales</taxon>
        <taxon>Nocardiaceae</taxon>
        <taxon>Nocardia</taxon>
    </lineage>
</organism>
<dbReference type="AlphaFoldDB" id="A0A0H5P9W2"/>
<dbReference type="KEGG" id="nfr:ERS450000_06172"/>
<keyword evidence="1" id="KW-0614">Plasmid</keyword>
<dbReference type="EMBL" id="LN868942">
    <property type="protein sequence ID" value="CRY84630.1"/>
    <property type="molecule type" value="Genomic_DNA"/>
</dbReference>
<proteinExistence type="predicted"/>
<geneLocation type="plasmid" evidence="1">
    <name>5</name>
</geneLocation>
<evidence type="ECO:0000313" key="2">
    <source>
        <dbReference type="Proteomes" id="UP000057820"/>
    </source>
</evidence>
<name>A0A0H5P9W2_NOCFR</name>
<gene>
    <name evidence="1" type="ORF">ERS450000_06172</name>
</gene>
<protein>
    <submittedName>
        <fullName evidence="1">Uncharacterized protein</fullName>
    </submittedName>
</protein>
<evidence type="ECO:0000313" key="1">
    <source>
        <dbReference type="EMBL" id="CRY84630.1"/>
    </source>
</evidence>
<dbReference type="Proteomes" id="UP000057820">
    <property type="component" value="Plasmid 5"/>
</dbReference>
<dbReference type="RefSeq" id="WP_060595310.1">
    <property type="nucleotide sequence ID" value="NZ_CP031420.1"/>
</dbReference>
<accession>A0A0H5P9W2</accession>
<reference evidence="2" key="1">
    <citation type="submission" date="2015-03" db="EMBL/GenBank/DDBJ databases">
        <authorList>
            <consortium name="Pathogen Informatics"/>
        </authorList>
    </citation>
    <scope>NUCLEOTIDE SEQUENCE [LARGE SCALE GENOMIC DNA]</scope>
    <source>
        <strain evidence="2">NCTC11134</strain>
        <plasmid evidence="2">5</plasmid>
    </source>
</reference>